<dbReference type="Gene3D" id="3.40.50.1820">
    <property type="entry name" value="alpha/beta hydrolase"/>
    <property type="match status" value="1"/>
</dbReference>
<reference evidence="2 3" key="1">
    <citation type="journal article" date="2024" name="Nat. Commun.">
        <title>Phylogenomics reveals the evolutionary origins of lichenization in chlorophyte algae.</title>
        <authorList>
            <person name="Puginier C."/>
            <person name="Libourel C."/>
            <person name="Otte J."/>
            <person name="Skaloud P."/>
            <person name="Haon M."/>
            <person name="Grisel S."/>
            <person name="Petersen M."/>
            <person name="Berrin J.G."/>
            <person name="Delaux P.M."/>
            <person name="Dal Grande F."/>
            <person name="Keller J."/>
        </authorList>
    </citation>
    <scope>NUCLEOTIDE SEQUENCE [LARGE SCALE GENOMIC DNA]</scope>
    <source>
        <strain evidence="2 3">SAG 245.80</strain>
    </source>
</reference>
<keyword evidence="1" id="KW-0732">Signal</keyword>
<dbReference type="Proteomes" id="UP001445335">
    <property type="component" value="Unassembled WGS sequence"/>
</dbReference>
<comment type="caution">
    <text evidence="2">The sequence shown here is derived from an EMBL/GenBank/DDBJ whole genome shotgun (WGS) entry which is preliminary data.</text>
</comment>
<proteinExistence type="predicted"/>
<dbReference type="InterPro" id="IPR029058">
    <property type="entry name" value="AB_hydrolase_fold"/>
</dbReference>
<gene>
    <name evidence="2" type="ORF">WJX81_007469</name>
</gene>
<keyword evidence="3" id="KW-1185">Reference proteome</keyword>
<feature type="signal peptide" evidence="1">
    <location>
        <begin position="1"/>
        <end position="20"/>
    </location>
</feature>
<dbReference type="GO" id="GO:0006629">
    <property type="term" value="P:lipid metabolic process"/>
    <property type="evidence" value="ECO:0007669"/>
    <property type="project" value="InterPro"/>
</dbReference>
<feature type="chain" id="PRO_5043430230" evidence="1">
    <location>
        <begin position="21"/>
        <end position="466"/>
    </location>
</feature>
<evidence type="ECO:0000313" key="3">
    <source>
        <dbReference type="Proteomes" id="UP001445335"/>
    </source>
</evidence>
<evidence type="ECO:0000313" key="2">
    <source>
        <dbReference type="EMBL" id="KAK9842078.1"/>
    </source>
</evidence>
<dbReference type="GO" id="GO:0008374">
    <property type="term" value="F:O-acyltransferase activity"/>
    <property type="evidence" value="ECO:0007669"/>
    <property type="project" value="InterPro"/>
</dbReference>
<protein>
    <submittedName>
        <fullName evidence="2">Uncharacterized protein</fullName>
    </submittedName>
</protein>
<dbReference type="InterPro" id="IPR003386">
    <property type="entry name" value="LACT/PDAT_acylTrfase"/>
</dbReference>
<sequence>MRPRCARILTLCASVVVSQAIRSPVIIIPGFASSALEARINPQTASAALKTECPQLVGSQWVQIWNGNQTKACQALVFRLDVDPASGRYANTTGVEVRPLDFGGLRGIDSDGGDPEKGFWAPMVNQLRGAGYVVGQNIFGAPYDWRLAPEDGLGQVHWFADLRALIERAVASAGGMPATLVGHSMGTQISHYFLAIATTAPWRAQYVSGFFGLGPVLGGAVTALSLVLPGIIPGLTQLPLSPGDLWNAQQTWPAGPSLAPRAFAFQSRVVAEVSTNYTASDLERMLLDLGQTLPAALYRRVHQFSPTPFPALDVRVACVYGMGLPTPELVIHNPVAAAMAADATAAAPAPYMAPLAAPAPSMRRKLQAIGAPAPAPAQAPFSAAATAFFASKWSQAFGDGDGVVNLVSLRTCERLLPEAILRRPKVTHNGIVSDPDALQLLLRFAANCALPAPAPAPSPATQFTSV</sequence>
<dbReference type="Pfam" id="PF02450">
    <property type="entry name" value="LCAT"/>
    <property type="match status" value="1"/>
</dbReference>
<organism evidence="2 3">
    <name type="scientific">Elliptochloris bilobata</name>
    <dbReference type="NCBI Taxonomy" id="381761"/>
    <lineage>
        <taxon>Eukaryota</taxon>
        <taxon>Viridiplantae</taxon>
        <taxon>Chlorophyta</taxon>
        <taxon>core chlorophytes</taxon>
        <taxon>Trebouxiophyceae</taxon>
        <taxon>Trebouxiophyceae incertae sedis</taxon>
        <taxon>Elliptochloris clade</taxon>
        <taxon>Elliptochloris</taxon>
    </lineage>
</organism>
<evidence type="ECO:0000256" key="1">
    <source>
        <dbReference type="SAM" id="SignalP"/>
    </source>
</evidence>
<dbReference type="EMBL" id="JALJOU010000009">
    <property type="protein sequence ID" value="KAK9842078.1"/>
    <property type="molecule type" value="Genomic_DNA"/>
</dbReference>
<dbReference type="AlphaFoldDB" id="A0AAW1S722"/>
<accession>A0AAW1S722</accession>
<dbReference type="PANTHER" id="PTHR11440">
    <property type="entry name" value="LECITHIN-CHOLESTEROL ACYLTRANSFERASE-RELATED"/>
    <property type="match status" value="1"/>
</dbReference>
<dbReference type="SUPFAM" id="SSF53474">
    <property type="entry name" value="alpha/beta-Hydrolases"/>
    <property type="match status" value="1"/>
</dbReference>
<name>A0AAW1S722_9CHLO</name>